<organism evidence="2">
    <name type="scientific">marine sediment metagenome</name>
    <dbReference type="NCBI Taxonomy" id="412755"/>
    <lineage>
        <taxon>unclassified sequences</taxon>
        <taxon>metagenomes</taxon>
        <taxon>ecological metagenomes</taxon>
    </lineage>
</organism>
<evidence type="ECO:0000259" key="1">
    <source>
        <dbReference type="SMART" id="SM00852"/>
    </source>
</evidence>
<accession>X1TCL5</accession>
<dbReference type="AlphaFoldDB" id="X1TCL5"/>
<feature type="domain" description="MoaB/Mog" evidence="1">
    <location>
        <begin position="1"/>
        <end position="123"/>
    </location>
</feature>
<dbReference type="GO" id="GO:0005829">
    <property type="term" value="C:cytosol"/>
    <property type="evidence" value="ECO:0007669"/>
    <property type="project" value="TreeGrafter"/>
</dbReference>
<sequence length="210" mass="23615">EIGKVRDSNSYSLSAQLKEIGIKYIKYGIAKDEKKILEEKIRAALSECDILLLSGGVSVGDYDFVKEILIGIGAELIFWRVNQKPGKPLVFLKYKDGFIFGLPGNPVSVMVCFEMYVRPLIKKIIGDDNLFRPSVRARADHDFKNKRGRTNFVRVMLEKKDNEYFFKSTGMQGSGILTSMAKADGIAVFPEDAGDIKKNSEIEVFCLKSR</sequence>
<dbReference type="InterPro" id="IPR038987">
    <property type="entry name" value="MoeA-like"/>
</dbReference>
<dbReference type="GO" id="GO:0006777">
    <property type="term" value="P:Mo-molybdopterin cofactor biosynthetic process"/>
    <property type="evidence" value="ECO:0007669"/>
    <property type="project" value="TreeGrafter"/>
</dbReference>
<name>X1TCL5_9ZZZZ</name>
<dbReference type="InterPro" id="IPR005111">
    <property type="entry name" value="MoeA_C_domain_IV"/>
</dbReference>
<dbReference type="SMART" id="SM00852">
    <property type="entry name" value="MoCF_biosynth"/>
    <property type="match status" value="1"/>
</dbReference>
<comment type="caution">
    <text evidence="2">The sequence shown here is derived from an EMBL/GenBank/DDBJ whole genome shotgun (WGS) entry which is preliminary data.</text>
</comment>
<dbReference type="PANTHER" id="PTHR10192:SF5">
    <property type="entry name" value="GEPHYRIN"/>
    <property type="match status" value="1"/>
</dbReference>
<dbReference type="NCBIfam" id="TIGR00177">
    <property type="entry name" value="molyb_syn"/>
    <property type="match status" value="1"/>
</dbReference>
<dbReference type="Pfam" id="PF00994">
    <property type="entry name" value="MoCF_biosynth"/>
    <property type="match status" value="1"/>
</dbReference>
<dbReference type="InterPro" id="IPR036688">
    <property type="entry name" value="MoeA_C_domain_IV_sf"/>
</dbReference>
<protein>
    <recommendedName>
        <fullName evidence="1">MoaB/Mog domain-containing protein</fullName>
    </recommendedName>
</protein>
<dbReference type="SUPFAM" id="SSF53218">
    <property type="entry name" value="Molybdenum cofactor biosynthesis proteins"/>
    <property type="match status" value="1"/>
</dbReference>
<dbReference type="PANTHER" id="PTHR10192">
    <property type="entry name" value="MOLYBDOPTERIN BIOSYNTHESIS PROTEIN"/>
    <property type="match status" value="1"/>
</dbReference>
<proteinExistence type="predicted"/>
<dbReference type="Gene3D" id="2.40.340.10">
    <property type="entry name" value="MoeA, C-terminal, domain IV"/>
    <property type="match status" value="1"/>
</dbReference>
<dbReference type="CDD" id="cd00887">
    <property type="entry name" value="MoeA"/>
    <property type="match status" value="1"/>
</dbReference>
<dbReference type="SUPFAM" id="SSF63867">
    <property type="entry name" value="MoeA C-terminal domain-like"/>
    <property type="match status" value="1"/>
</dbReference>
<dbReference type="Pfam" id="PF03454">
    <property type="entry name" value="MoeA_C"/>
    <property type="match status" value="1"/>
</dbReference>
<dbReference type="EMBL" id="BARW01020180">
    <property type="protein sequence ID" value="GAI89111.1"/>
    <property type="molecule type" value="Genomic_DNA"/>
</dbReference>
<dbReference type="InterPro" id="IPR001453">
    <property type="entry name" value="MoaB/Mog_dom"/>
</dbReference>
<dbReference type="Gene3D" id="3.40.980.10">
    <property type="entry name" value="MoaB/Mog-like domain"/>
    <property type="match status" value="1"/>
</dbReference>
<gene>
    <name evidence="2" type="ORF">S12H4_34150</name>
</gene>
<reference evidence="2" key="1">
    <citation type="journal article" date="2014" name="Front. Microbiol.">
        <title>High frequency of phylogenetically diverse reductive dehalogenase-homologous genes in deep subseafloor sedimentary metagenomes.</title>
        <authorList>
            <person name="Kawai M."/>
            <person name="Futagami T."/>
            <person name="Toyoda A."/>
            <person name="Takaki Y."/>
            <person name="Nishi S."/>
            <person name="Hori S."/>
            <person name="Arai W."/>
            <person name="Tsubouchi T."/>
            <person name="Morono Y."/>
            <person name="Uchiyama I."/>
            <person name="Ito T."/>
            <person name="Fujiyama A."/>
            <person name="Inagaki F."/>
            <person name="Takami H."/>
        </authorList>
    </citation>
    <scope>NUCLEOTIDE SEQUENCE</scope>
    <source>
        <strain evidence="2">Expedition CK06-06</strain>
    </source>
</reference>
<dbReference type="GO" id="GO:0061599">
    <property type="term" value="F:molybdopterin molybdotransferase activity"/>
    <property type="evidence" value="ECO:0007669"/>
    <property type="project" value="TreeGrafter"/>
</dbReference>
<feature type="non-terminal residue" evidence="2">
    <location>
        <position position="1"/>
    </location>
</feature>
<dbReference type="InterPro" id="IPR036425">
    <property type="entry name" value="MoaB/Mog-like_dom_sf"/>
</dbReference>
<evidence type="ECO:0000313" key="2">
    <source>
        <dbReference type="EMBL" id="GAI89111.1"/>
    </source>
</evidence>